<feature type="transmembrane region" description="Helical" evidence="8">
    <location>
        <begin position="248"/>
        <end position="268"/>
    </location>
</feature>
<dbReference type="InterPro" id="IPR038770">
    <property type="entry name" value="Na+/solute_symporter_sf"/>
</dbReference>
<dbReference type="InterPro" id="IPR004776">
    <property type="entry name" value="Mem_transp_PIN-like"/>
</dbReference>
<keyword evidence="6 8" id="KW-1133">Transmembrane helix</keyword>
<evidence type="ECO:0000256" key="6">
    <source>
        <dbReference type="ARBA" id="ARBA00022989"/>
    </source>
</evidence>
<dbReference type="Proteomes" id="UP001195903">
    <property type="component" value="Unassembled WGS sequence"/>
</dbReference>
<dbReference type="Gene3D" id="1.20.1530.20">
    <property type="match status" value="1"/>
</dbReference>
<feature type="transmembrane region" description="Helical" evidence="8">
    <location>
        <begin position="274"/>
        <end position="293"/>
    </location>
</feature>
<evidence type="ECO:0000256" key="4">
    <source>
        <dbReference type="ARBA" id="ARBA00022475"/>
    </source>
</evidence>
<dbReference type="PANTHER" id="PTHR36838">
    <property type="entry name" value="AUXIN EFFLUX CARRIER FAMILY PROTEIN"/>
    <property type="match status" value="1"/>
</dbReference>
<evidence type="ECO:0000256" key="8">
    <source>
        <dbReference type="SAM" id="Phobius"/>
    </source>
</evidence>
<dbReference type="RefSeq" id="WP_214505576.1">
    <property type="nucleotide sequence ID" value="NZ_JAHEPS010000001.1"/>
</dbReference>
<keyword evidence="5 8" id="KW-0812">Transmembrane</keyword>
<dbReference type="EMBL" id="JAHEPS010000001">
    <property type="protein sequence ID" value="MBT1443388.1"/>
    <property type="molecule type" value="Genomic_DNA"/>
</dbReference>
<evidence type="ECO:0000256" key="5">
    <source>
        <dbReference type="ARBA" id="ARBA00022692"/>
    </source>
</evidence>
<feature type="transmembrane region" description="Helical" evidence="8">
    <location>
        <begin position="34"/>
        <end position="50"/>
    </location>
</feature>
<dbReference type="Pfam" id="PF03547">
    <property type="entry name" value="Mem_trans"/>
    <property type="match status" value="1"/>
</dbReference>
<feature type="transmembrane region" description="Helical" evidence="8">
    <location>
        <begin position="207"/>
        <end position="228"/>
    </location>
</feature>
<feature type="transmembrane region" description="Helical" evidence="8">
    <location>
        <begin position="62"/>
        <end position="81"/>
    </location>
</feature>
<name>A0ABS5UZ09_9GAMM</name>
<evidence type="ECO:0000256" key="2">
    <source>
        <dbReference type="ARBA" id="ARBA00010145"/>
    </source>
</evidence>
<feature type="transmembrane region" description="Helical" evidence="8">
    <location>
        <begin position="305"/>
        <end position="324"/>
    </location>
</feature>
<proteinExistence type="inferred from homology"/>
<evidence type="ECO:0000313" key="10">
    <source>
        <dbReference type="Proteomes" id="UP001195903"/>
    </source>
</evidence>
<gene>
    <name evidence="9" type="ORF">KJI95_02475</name>
</gene>
<keyword evidence="3" id="KW-0813">Transport</keyword>
<sequence length="325" mass="34745">MTAVLPLLIVIAIMAAGAASHRWCPRAFERLLNQYVYYLAFPAILFMSLKQAPFEEILNGRFILGYSAALLLVYALIYWKLCSKGQLENRGSTHRYVETTAENKRVAALHALAATFGNTAFIGIPLLAGLFPGNAAAMLAAALASLLSVLMFALTVVLLRLSRDTLSKAAQLWLAIRVCGKNPIVMGSLLGVGASAMQLSFPQWLESVLWGIGKSSSPCALFAIGVALARSARDAGSLTFPASLWQVLGAKLIILPTLVWVMFAILGVDNSLTAMAVLLAAMPSAASVYLLAYQDGSADKLMARIIVSGTLLSLIIVPTFAWLLL</sequence>
<evidence type="ECO:0000256" key="1">
    <source>
        <dbReference type="ARBA" id="ARBA00004651"/>
    </source>
</evidence>
<comment type="subcellular location">
    <subcellularLocation>
        <location evidence="1">Cell membrane</location>
        <topology evidence="1">Multi-pass membrane protein</topology>
    </subcellularLocation>
</comment>
<keyword evidence="10" id="KW-1185">Reference proteome</keyword>
<comment type="caution">
    <text evidence="9">The sequence shown here is derived from an EMBL/GenBank/DDBJ whole genome shotgun (WGS) entry which is preliminary data.</text>
</comment>
<protein>
    <submittedName>
        <fullName evidence="9">AEC family transporter</fullName>
    </submittedName>
</protein>
<feature type="transmembrane region" description="Helical" evidence="8">
    <location>
        <begin position="182"/>
        <end position="201"/>
    </location>
</feature>
<evidence type="ECO:0000256" key="3">
    <source>
        <dbReference type="ARBA" id="ARBA00022448"/>
    </source>
</evidence>
<organism evidence="9 10">
    <name type="scientific">Shewanella jiangmenensis</name>
    <dbReference type="NCBI Taxonomy" id="2837387"/>
    <lineage>
        <taxon>Bacteria</taxon>
        <taxon>Pseudomonadati</taxon>
        <taxon>Pseudomonadota</taxon>
        <taxon>Gammaproteobacteria</taxon>
        <taxon>Alteromonadales</taxon>
        <taxon>Shewanellaceae</taxon>
        <taxon>Shewanella</taxon>
    </lineage>
</organism>
<keyword evidence="4" id="KW-1003">Cell membrane</keyword>
<evidence type="ECO:0000313" key="9">
    <source>
        <dbReference type="EMBL" id="MBT1443388.1"/>
    </source>
</evidence>
<feature type="transmembrane region" description="Helical" evidence="8">
    <location>
        <begin position="135"/>
        <end position="161"/>
    </location>
</feature>
<comment type="similarity">
    <text evidence="2">Belongs to the auxin efflux carrier (TC 2.A.69) family.</text>
</comment>
<keyword evidence="7 8" id="KW-0472">Membrane</keyword>
<accession>A0ABS5UZ09</accession>
<dbReference type="PANTHER" id="PTHR36838:SF3">
    <property type="entry name" value="TRANSPORTER AUXIN EFFLUX CARRIER EC FAMILY"/>
    <property type="match status" value="1"/>
</dbReference>
<reference evidence="9 10" key="1">
    <citation type="submission" date="2021-05" db="EMBL/GenBank/DDBJ databases">
        <title>Shewanella sp. JM162201.</title>
        <authorList>
            <person name="Xu S."/>
            <person name="Li A."/>
        </authorList>
    </citation>
    <scope>NUCLEOTIDE SEQUENCE [LARGE SCALE GENOMIC DNA]</scope>
    <source>
        <strain evidence="9 10">JM162201</strain>
    </source>
</reference>
<evidence type="ECO:0000256" key="7">
    <source>
        <dbReference type="ARBA" id="ARBA00023136"/>
    </source>
</evidence>